<evidence type="ECO:0000313" key="2">
    <source>
        <dbReference type="EMBL" id="UUV21732.1"/>
    </source>
</evidence>
<keyword evidence="3" id="KW-1185">Reference proteome</keyword>
<accession>A0ABY5NTK1</accession>
<sequence length="223" mass="25932">MKPILLLSFVLFLNSCYCQTHKAVYSLKIEANPITGSTQQKDNIGPLAEDNEFYLYFNNQNSYYTSYNVENNIKDMSDAIGGCYDPVKYIYKTKKFQYNTEFDKKYVFTDSNIPIWTVTKETKEISGYTCIKATGVYKDVINPLKSYPIEAWFTPEIPYPIGPKYFTNLPGLVVYSVFNNYQIFKLEKIKFNDNTIDIDAVTFEGDELSDERYIELLKQQLGY</sequence>
<dbReference type="Proteomes" id="UP001317001">
    <property type="component" value="Chromosome"/>
</dbReference>
<proteinExistence type="predicted"/>
<dbReference type="RefSeq" id="WP_257499652.1">
    <property type="nucleotide sequence ID" value="NZ_CP102382.1"/>
</dbReference>
<evidence type="ECO:0000256" key="1">
    <source>
        <dbReference type="SAM" id="SignalP"/>
    </source>
</evidence>
<dbReference type="Pfam" id="PF22252">
    <property type="entry name" value="PNGase_F-II_N"/>
    <property type="match status" value="1"/>
</dbReference>
<feature type="signal peptide" evidence="1">
    <location>
        <begin position="1"/>
        <end position="22"/>
    </location>
</feature>
<evidence type="ECO:0000313" key="3">
    <source>
        <dbReference type="Proteomes" id="UP001317001"/>
    </source>
</evidence>
<name>A0ABY5NTK1_9FLAO</name>
<organism evidence="2 3">
    <name type="scientific">Paenimyroides aestuarii</name>
    <dbReference type="NCBI Taxonomy" id="2968490"/>
    <lineage>
        <taxon>Bacteria</taxon>
        <taxon>Pseudomonadati</taxon>
        <taxon>Bacteroidota</taxon>
        <taxon>Flavobacteriia</taxon>
        <taxon>Flavobacteriales</taxon>
        <taxon>Flavobacteriaceae</taxon>
        <taxon>Paenimyroides</taxon>
    </lineage>
</organism>
<feature type="chain" id="PRO_5047154759" evidence="1">
    <location>
        <begin position="23"/>
        <end position="223"/>
    </location>
</feature>
<protein>
    <submittedName>
        <fullName evidence="2">GLPGLI family protein</fullName>
    </submittedName>
</protein>
<gene>
    <name evidence="2" type="ORF">NPX36_01385</name>
</gene>
<keyword evidence="1" id="KW-0732">Signal</keyword>
<reference evidence="2 3" key="1">
    <citation type="submission" date="2022-08" db="EMBL/GenBank/DDBJ databases">
        <title>Myroides zhujiangensis sp. nov., a novel bacterium isolated from sediment in the Pearl River Estuary.</title>
        <authorList>
            <person name="Cui L."/>
        </authorList>
    </citation>
    <scope>NUCLEOTIDE SEQUENCE [LARGE SCALE GENOMIC DNA]</scope>
    <source>
        <strain evidence="2 3">SCSIO 72103</strain>
    </source>
</reference>
<dbReference type="NCBIfam" id="TIGR01200">
    <property type="entry name" value="GLPGLI"/>
    <property type="match status" value="1"/>
</dbReference>
<dbReference type="InterPro" id="IPR005901">
    <property type="entry name" value="GLPGLI"/>
</dbReference>
<dbReference type="EMBL" id="CP102382">
    <property type="protein sequence ID" value="UUV21732.1"/>
    <property type="molecule type" value="Genomic_DNA"/>
</dbReference>